<dbReference type="EMBL" id="DF970248">
    <property type="protein sequence ID" value="GAP67260.1"/>
    <property type="molecule type" value="Genomic_DNA"/>
</dbReference>
<name>A0A0K8QQW2_9GAMM</name>
<reference evidence="3" key="2">
    <citation type="submission" date="2015-08" db="EMBL/GenBank/DDBJ databases">
        <title>Complete DNA Sequence of Pseudomonas syringae pv. actinidiae, the Causal Agent of Kiwifruit Canker Disease.</title>
        <authorList>
            <person name="Rikkerink E.H.A."/>
            <person name="Fineran P.C."/>
        </authorList>
    </citation>
    <scope>NUCLEOTIDE SEQUENCE</scope>
    <source>
        <strain evidence="3">SkMP5</strain>
    </source>
</reference>
<dbReference type="EMBL" id="DF952378">
    <property type="protein sequence ID" value="GAN43960.1"/>
    <property type="molecule type" value="Genomic_DNA"/>
</dbReference>
<dbReference type="AlphaFoldDB" id="A0A0K8QQW2"/>
<evidence type="ECO:0000313" key="2">
    <source>
        <dbReference type="EMBL" id="GAN43960.1"/>
    </source>
</evidence>
<protein>
    <recommendedName>
        <fullName evidence="5">Helix-turn-helix domain-containing protein</fullName>
    </recommendedName>
</protein>
<keyword evidence="4" id="KW-1185">Reference proteome</keyword>
<feature type="region of interest" description="Disordered" evidence="1">
    <location>
        <begin position="127"/>
        <end position="164"/>
    </location>
</feature>
<dbReference type="Proteomes" id="UP000253740">
    <property type="component" value="Unassembled WGS sequence"/>
</dbReference>
<sequence length="186" mass="20726">MKSRDRTKYKGRRESGTFLRLPTEVLDSPKFRALPHKAKALLLDLGAQYRGHNNGDQCATWSLMQRRGWRSKGTLQSALRELLDAGMIEQTRQGGRHVCSLYAFTWLPIDHCGGKLDVSETRVASGLWRGDDTKPSDAQKRDAHPDQRGKAPRPSGQSATDATAIAPPAVHLLDIYQAGARRMHAR</sequence>
<evidence type="ECO:0000256" key="1">
    <source>
        <dbReference type="SAM" id="MobiDB-lite"/>
    </source>
</evidence>
<evidence type="ECO:0000313" key="4">
    <source>
        <dbReference type="Proteomes" id="UP000253740"/>
    </source>
</evidence>
<reference evidence="2" key="1">
    <citation type="submission" date="2015-03" db="EMBL/GenBank/DDBJ databases">
        <title>Draft genome sequence of Mizugakiibacter sediminis skMP5.</title>
        <authorList>
            <person name="Watanabe T."/>
            <person name="Kojima H."/>
            <person name="Fukui M."/>
        </authorList>
    </citation>
    <scope>NUCLEOTIDE SEQUENCE</scope>
    <source>
        <strain evidence="2">SkMP5</strain>
    </source>
</reference>
<feature type="compositionally biased region" description="Basic and acidic residues" evidence="1">
    <location>
        <begin position="129"/>
        <end position="149"/>
    </location>
</feature>
<evidence type="ECO:0008006" key="5">
    <source>
        <dbReference type="Google" id="ProtNLM"/>
    </source>
</evidence>
<dbReference type="RefSeq" id="WP_187300688.1">
    <property type="nucleotide sequence ID" value="NZ_DF970248.1"/>
</dbReference>
<dbReference type="HOGENOM" id="CLU_124932_1_0_6"/>
<evidence type="ECO:0000313" key="3">
    <source>
        <dbReference type="EMBL" id="GAP67260.1"/>
    </source>
</evidence>
<gene>
    <name evidence="2" type="ORF">MBSD_0474</name>
    <name evidence="3" type="ORF">MBSD_n2578</name>
</gene>
<accession>A0A0K8QQW2</accession>
<organism evidence="3">
    <name type="scientific">Mizugakiibacter sediminis</name>
    <dbReference type="NCBI Taxonomy" id="1475481"/>
    <lineage>
        <taxon>Bacteria</taxon>
        <taxon>Pseudomonadati</taxon>
        <taxon>Pseudomonadota</taxon>
        <taxon>Gammaproteobacteria</taxon>
        <taxon>Lysobacterales</taxon>
        <taxon>Rhodanobacteraceae</taxon>
        <taxon>Mizugakiibacter</taxon>
    </lineage>
</organism>
<proteinExistence type="predicted"/>